<accession>A0ABP7UL81</accession>
<keyword evidence="1" id="KW-0732">Signal</keyword>
<dbReference type="InterPro" id="IPR023614">
    <property type="entry name" value="Porin_dom_sf"/>
</dbReference>
<evidence type="ECO:0000313" key="3">
    <source>
        <dbReference type="Proteomes" id="UP001501469"/>
    </source>
</evidence>
<proteinExistence type="predicted"/>
<evidence type="ECO:0000256" key="1">
    <source>
        <dbReference type="SAM" id="SignalP"/>
    </source>
</evidence>
<dbReference type="SUPFAM" id="SSF56935">
    <property type="entry name" value="Porins"/>
    <property type="match status" value="1"/>
</dbReference>
<name>A0ABP7UL81_9BACT</name>
<dbReference type="InterPro" id="IPR010870">
    <property type="entry name" value="Porin_O/P"/>
</dbReference>
<dbReference type="Gene3D" id="2.40.160.10">
    <property type="entry name" value="Porin"/>
    <property type="match status" value="1"/>
</dbReference>
<sequence length="402" mass="45966">MNKLLFSLLLLLATQVRGQAPDTVYRPPVATKKWFETFAIRGYVQSRYNRLLETNPDLSCEQCDRSWGNNGGFSLRRIRIIFFGQLHERIYFYIQPDFASSLSGSSSLNTALMRDAYVDVGLDKASQFRVRLGQSKIPFGFENMQSSQNRLPLDRSDGINSAFSNERDLGAFLYWAPTAVRHRFGQLVKDGLKGSGDYGVVGLGAFNGQTANRPELNNQRHLVARVSYPLPLGRQIIEPGIQAYTGDYVVNRDQLSAGVKHRSDLSYPDQRMAATFVLYPQPFGVQAEYNVGRGPEFNPGTDSIETQRLHGGYLLLNYRLRYQQQQFFPFVRVQYYDGGKKHERDARSYTVREAELGVEWQPLNSFELVAMYTLSSRRFEDFQRPDNQQRGGLLRLQAQLNF</sequence>
<feature type="chain" id="PRO_5046495493" evidence="1">
    <location>
        <begin position="19"/>
        <end position="402"/>
    </location>
</feature>
<feature type="signal peptide" evidence="1">
    <location>
        <begin position="1"/>
        <end position="18"/>
    </location>
</feature>
<comment type="caution">
    <text evidence="2">The sequence shown here is derived from an EMBL/GenBank/DDBJ whole genome shotgun (WGS) entry which is preliminary data.</text>
</comment>
<gene>
    <name evidence="2" type="ORF">GCM10022409_35770</name>
</gene>
<evidence type="ECO:0000313" key="2">
    <source>
        <dbReference type="EMBL" id="GAA4046559.1"/>
    </source>
</evidence>
<dbReference type="Pfam" id="PF07396">
    <property type="entry name" value="Porin_O_P"/>
    <property type="match status" value="1"/>
</dbReference>
<keyword evidence="3" id="KW-1185">Reference proteome</keyword>
<dbReference type="EMBL" id="BAABDK010000029">
    <property type="protein sequence ID" value="GAA4046559.1"/>
    <property type="molecule type" value="Genomic_DNA"/>
</dbReference>
<dbReference type="RefSeq" id="WP_345057225.1">
    <property type="nucleotide sequence ID" value="NZ_BAABDK010000029.1"/>
</dbReference>
<organism evidence="2 3">
    <name type="scientific">Hymenobacter glaciei</name>
    <dbReference type="NCBI Taxonomy" id="877209"/>
    <lineage>
        <taxon>Bacteria</taxon>
        <taxon>Pseudomonadati</taxon>
        <taxon>Bacteroidota</taxon>
        <taxon>Cytophagia</taxon>
        <taxon>Cytophagales</taxon>
        <taxon>Hymenobacteraceae</taxon>
        <taxon>Hymenobacter</taxon>
    </lineage>
</organism>
<protein>
    <submittedName>
        <fullName evidence="2">OprO/OprP family phosphate-selective porin</fullName>
    </submittedName>
</protein>
<reference evidence="3" key="1">
    <citation type="journal article" date="2019" name="Int. J. Syst. Evol. Microbiol.">
        <title>The Global Catalogue of Microorganisms (GCM) 10K type strain sequencing project: providing services to taxonomists for standard genome sequencing and annotation.</title>
        <authorList>
            <consortium name="The Broad Institute Genomics Platform"/>
            <consortium name="The Broad Institute Genome Sequencing Center for Infectious Disease"/>
            <person name="Wu L."/>
            <person name="Ma J."/>
        </authorList>
    </citation>
    <scope>NUCLEOTIDE SEQUENCE [LARGE SCALE GENOMIC DNA]</scope>
    <source>
        <strain evidence="3">JCM 17225</strain>
    </source>
</reference>
<dbReference type="Proteomes" id="UP001501469">
    <property type="component" value="Unassembled WGS sequence"/>
</dbReference>